<evidence type="ECO:0000313" key="3">
    <source>
        <dbReference type="Proteomes" id="UP000287908"/>
    </source>
</evidence>
<keyword evidence="1" id="KW-0812">Transmembrane</keyword>
<sequence>MTRQTFHGDELKGKNLSRQDLSGCVFDECDFTNTAFTETNLEGATFNRCSSDSDSYSKFSMANLTNTRWHGCQLENADFDDANLTGAKLRNTSIKGATARNSQWDDSRLDDVDFSSVDFDLASFRDVKVIRVKFRPALVTGTRHFLRLLKQKRTAKHTIFTSGTELSPFIEYCSREYRLSLLLLEIEQLPFYKKLPRVLFAAVIGLVSDFGHSLSRWLLSSLLIVSLFGGYFAIAKKAAFGDFSSAWHHALLHFINQGSFTPATDGVAQTVLNVLGYFMLGILISIITNRFVSRW</sequence>
<comment type="caution">
    <text evidence="2">The sequence shown here is derived from an EMBL/GenBank/DDBJ whole genome shotgun (WGS) entry which is preliminary data.</text>
</comment>
<protein>
    <recommendedName>
        <fullName evidence="4">Pentapeptide repeat-containing protein</fullName>
    </recommendedName>
</protein>
<dbReference type="AlphaFoldDB" id="A0A432ZIS7"/>
<dbReference type="InterPro" id="IPR051082">
    <property type="entry name" value="Pentapeptide-BTB/POZ_domain"/>
</dbReference>
<dbReference type="Pfam" id="PF00805">
    <property type="entry name" value="Pentapeptide"/>
    <property type="match status" value="2"/>
</dbReference>
<feature type="transmembrane region" description="Helical" evidence="1">
    <location>
        <begin position="274"/>
        <end position="292"/>
    </location>
</feature>
<keyword evidence="3" id="KW-1185">Reference proteome</keyword>
<evidence type="ECO:0008006" key="4">
    <source>
        <dbReference type="Google" id="ProtNLM"/>
    </source>
</evidence>
<proteinExistence type="predicted"/>
<evidence type="ECO:0000256" key="1">
    <source>
        <dbReference type="SAM" id="Phobius"/>
    </source>
</evidence>
<accession>A0A432ZIS7</accession>
<dbReference type="RefSeq" id="WP_126784093.1">
    <property type="nucleotide sequence ID" value="NZ_PIQF01000001.1"/>
</dbReference>
<evidence type="ECO:0000313" key="2">
    <source>
        <dbReference type="EMBL" id="RUO77794.1"/>
    </source>
</evidence>
<dbReference type="SUPFAM" id="SSF141571">
    <property type="entry name" value="Pentapeptide repeat-like"/>
    <property type="match status" value="1"/>
</dbReference>
<dbReference type="Proteomes" id="UP000287908">
    <property type="component" value="Unassembled WGS sequence"/>
</dbReference>
<keyword evidence="1" id="KW-0472">Membrane</keyword>
<dbReference type="PANTHER" id="PTHR14136:SF17">
    <property type="entry name" value="BTB_POZ DOMAIN-CONTAINING PROTEIN KCTD9"/>
    <property type="match status" value="1"/>
</dbReference>
<organism evidence="2 3">
    <name type="scientific">Idiomarina seosinensis</name>
    <dbReference type="NCBI Taxonomy" id="281739"/>
    <lineage>
        <taxon>Bacteria</taxon>
        <taxon>Pseudomonadati</taxon>
        <taxon>Pseudomonadota</taxon>
        <taxon>Gammaproteobacteria</taxon>
        <taxon>Alteromonadales</taxon>
        <taxon>Idiomarinaceae</taxon>
        <taxon>Idiomarina</taxon>
    </lineage>
</organism>
<keyword evidence="1" id="KW-1133">Transmembrane helix</keyword>
<dbReference type="InterPro" id="IPR001646">
    <property type="entry name" value="5peptide_repeat"/>
</dbReference>
<reference evidence="2 3" key="1">
    <citation type="journal article" date="2011" name="Front. Microbiol.">
        <title>Genomic signatures of strain selection and enhancement in Bacillus atrophaeus var. globigii, a historical biowarfare simulant.</title>
        <authorList>
            <person name="Gibbons H.S."/>
            <person name="Broomall S.M."/>
            <person name="McNew L.A."/>
            <person name="Daligault H."/>
            <person name="Chapman C."/>
            <person name="Bruce D."/>
            <person name="Karavis M."/>
            <person name="Krepps M."/>
            <person name="McGregor P.A."/>
            <person name="Hong C."/>
            <person name="Park K.H."/>
            <person name="Akmal A."/>
            <person name="Feldman A."/>
            <person name="Lin J.S."/>
            <person name="Chang W.E."/>
            <person name="Higgs B.W."/>
            <person name="Demirev P."/>
            <person name="Lindquist J."/>
            <person name="Liem A."/>
            <person name="Fochler E."/>
            <person name="Read T.D."/>
            <person name="Tapia R."/>
            <person name="Johnson S."/>
            <person name="Bishop-Lilly K.A."/>
            <person name="Detter C."/>
            <person name="Han C."/>
            <person name="Sozhamannan S."/>
            <person name="Rosenzweig C.N."/>
            <person name="Skowronski E.W."/>
        </authorList>
    </citation>
    <scope>NUCLEOTIDE SEQUENCE [LARGE SCALE GENOMIC DNA]</scope>
    <source>
        <strain evidence="2 3">CL-SP19</strain>
    </source>
</reference>
<dbReference type="OrthoDB" id="5290767at2"/>
<gene>
    <name evidence="2" type="ORF">CWI81_04760</name>
</gene>
<feature type="transmembrane region" description="Helical" evidence="1">
    <location>
        <begin position="217"/>
        <end position="234"/>
    </location>
</feature>
<name>A0A432ZIS7_9GAMM</name>
<dbReference type="EMBL" id="PIQF01000001">
    <property type="protein sequence ID" value="RUO77794.1"/>
    <property type="molecule type" value="Genomic_DNA"/>
</dbReference>
<dbReference type="PANTHER" id="PTHR14136">
    <property type="entry name" value="BTB_POZ DOMAIN-CONTAINING PROTEIN KCTD9"/>
    <property type="match status" value="1"/>
</dbReference>
<dbReference type="Gene3D" id="2.160.20.80">
    <property type="entry name" value="E3 ubiquitin-protein ligase SopA"/>
    <property type="match status" value="1"/>
</dbReference>